<dbReference type="AlphaFoldDB" id="A0A9J5XUG5"/>
<protein>
    <submittedName>
        <fullName evidence="2">Uncharacterized protein</fullName>
    </submittedName>
</protein>
<gene>
    <name evidence="2" type="ORF">H5410_042485</name>
</gene>
<evidence type="ECO:0000313" key="2">
    <source>
        <dbReference type="EMBL" id="KAG5591971.1"/>
    </source>
</evidence>
<evidence type="ECO:0000256" key="1">
    <source>
        <dbReference type="SAM" id="MobiDB-lite"/>
    </source>
</evidence>
<dbReference type="Proteomes" id="UP000824120">
    <property type="component" value="Chromosome 8"/>
</dbReference>
<organism evidence="2 3">
    <name type="scientific">Solanum commersonii</name>
    <name type="common">Commerson's wild potato</name>
    <name type="synonym">Commerson's nightshade</name>
    <dbReference type="NCBI Taxonomy" id="4109"/>
    <lineage>
        <taxon>Eukaryota</taxon>
        <taxon>Viridiplantae</taxon>
        <taxon>Streptophyta</taxon>
        <taxon>Embryophyta</taxon>
        <taxon>Tracheophyta</taxon>
        <taxon>Spermatophyta</taxon>
        <taxon>Magnoliopsida</taxon>
        <taxon>eudicotyledons</taxon>
        <taxon>Gunneridae</taxon>
        <taxon>Pentapetalae</taxon>
        <taxon>asterids</taxon>
        <taxon>lamiids</taxon>
        <taxon>Solanales</taxon>
        <taxon>Solanaceae</taxon>
        <taxon>Solanoideae</taxon>
        <taxon>Solaneae</taxon>
        <taxon>Solanum</taxon>
    </lineage>
</organism>
<feature type="compositionally biased region" description="Polar residues" evidence="1">
    <location>
        <begin position="48"/>
        <end position="63"/>
    </location>
</feature>
<keyword evidence="3" id="KW-1185">Reference proteome</keyword>
<evidence type="ECO:0000313" key="3">
    <source>
        <dbReference type="Proteomes" id="UP000824120"/>
    </source>
</evidence>
<reference evidence="2 3" key="1">
    <citation type="submission" date="2020-09" db="EMBL/GenBank/DDBJ databases">
        <title>De no assembly of potato wild relative species, Solanum commersonii.</title>
        <authorList>
            <person name="Cho K."/>
        </authorList>
    </citation>
    <scope>NUCLEOTIDE SEQUENCE [LARGE SCALE GENOMIC DNA]</scope>
    <source>
        <strain evidence="2">LZ3.2</strain>
        <tissue evidence="2">Leaf</tissue>
    </source>
</reference>
<accession>A0A9J5XUG5</accession>
<dbReference type="EMBL" id="JACXVP010000008">
    <property type="protein sequence ID" value="KAG5591971.1"/>
    <property type="molecule type" value="Genomic_DNA"/>
</dbReference>
<sequence>MEVSPVLHTHKSLTRPGMNRYHSNSCSHLLQFMASFPPPPWEAEAAENSQTVGNPHAQSMQNNQLLPGSPHALPMHNNQLMSGSPNALSMQNSQLMAAINQQLAGGSNFKVQITQNNSWQSWEHVTVTVTVT</sequence>
<name>A0A9J5XUG5_SOLCO</name>
<feature type="non-terminal residue" evidence="2">
    <location>
        <position position="132"/>
    </location>
</feature>
<proteinExistence type="predicted"/>
<feature type="region of interest" description="Disordered" evidence="1">
    <location>
        <begin position="43"/>
        <end position="63"/>
    </location>
</feature>
<comment type="caution">
    <text evidence="2">The sequence shown here is derived from an EMBL/GenBank/DDBJ whole genome shotgun (WGS) entry which is preliminary data.</text>
</comment>